<dbReference type="GO" id="GO:0000028">
    <property type="term" value="P:ribosomal small subunit assembly"/>
    <property type="evidence" value="ECO:0007669"/>
    <property type="project" value="TreeGrafter"/>
</dbReference>
<dbReference type="Proteomes" id="UP000323439">
    <property type="component" value="Unassembled WGS sequence"/>
</dbReference>
<organism evidence="6 7">
    <name type="scientific">Methanobrevibacter millerae</name>
    <dbReference type="NCBI Taxonomy" id="230361"/>
    <lineage>
        <taxon>Archaea</taxon>
        <taxon>Methanobacteriati</taxon>
        <taxon>Methanobacteriota</taxon>
        <taxon>Methanomada group</taxon>
        <taxon>Methanobacteria</taxon>
        <taxon>Methanobacteriales</taxon>
        <taxon>Methanobacteriaceae</taxon>
        <taxon>Methanobrevibacter</taxon>
    </lineage>
</organism>
<proteinExistence type="inferred from homology"/>
<protein>
    <recommendedName>
        <fullName evidence="4 5">Small ribosomal subunit protein eS19</fullName>
    </recommendedName>
</protein>
<dbReference type="Pfam" id="PF01090">
    <property type="entry name" value="Ribosomal_S19e"/>
    <property type="match status" value="1"/>
</dbReference>
<evidence type="ECO:0000256" key="2">
    <source>
        <dbReference type="ARBA" id="ARBA00022980"/>
    </source>
</evidence>
<dbReference type="GO" id="GO:0003723">
    <property type="term" value="F:RNA binding"/>
    <property type="evidence" value="ECO:0007669"/>
    <property type="project" value="TreeGrafter"/>
</dbReference>
<comment type="subunit">
    <text evidence="5">Part of the 30S ribosomal subunit.</text>
</comment>
<evidence type="ECO:0000256" key="4">
    <source>
        <dbReference type="ARBA" id="ARBA00035143"/>
    </source>
</evidence>
<keyword evidence="3 5" id="KW-0687">Ribonucleoprotein</keyword>
<evidence type="ECO:0000256" key="3">
    <source>
        <dbReference type="ARBA" id="ARBA00023274"/>
    </source>
</evidence>
<gene>
    <name evidence="5" type="primary">rps19e</name>
    <name evidence="6" type="ORF">SAMN02910315_01164</name>
</gene>
<evidence type="ECO:0000313" key="7">
    <source>
        <dbReference type="Proteomes" id="UP000323439"/>
    </source>
</evidence>
<dbReference type="EMBL" id="FMXB01000008">
    <property type="protein sequence ID" value="SDA53610.1"/>
    <property type="molecule type" value="Genomic_DNA"/>
</dbReference>
<reference evidence="6 7" key="1">
    <citation type="submission" date="2016-10" db="EMBL/GenBank/DDBJ databases">
        <authorList>
            <person name="Varghese N."/>
            <person name="Submissions S."/>
        </authorList>
    </citation>
    <scope>NUCLEOTIDE SEQUENCE [LARGE SCALE GENOMIC DNA]</scope>
    <source>
        <strain evidence="6 7">DSM 16643</strain>
    </source>
</reference>
<dbReference type="SUPFAM" id="SSF46785">
    <property type="entry name" value="Winged helix' DNA-binding domain"/>
    <property type="match status" value="1"/>
</dbReference>
<dbReference type="PANTHER" id="PTHR11710">
    <property type="entry name" value="40S RIBOSOMAL PROTEIN S19"/>
    <property type="match status" value="1"/>
</dbReference>
<keyword evidence="2 5" id="KW-0689">Ribosomal protein</keyword>
<dbReference type="GO" id="GO:0022627">
    <property type="term" value="C:cytosolic small ribosomal subunit"/>
    <property type="evidence" value="ECO:0007669"/>
    <property type="project" value="TreeGrafter"/>
</dbReference>
<keyword evidence="7" id="KW-1185">Reference proteome</keyword>
<dbReference type="NCBIfam" id="NF006811">
    <property type="entry name" value="PRK09333.1"/>
    <property type="match status" value="1"/>
</dbReference>
<dbReference type="HAMAP" id="MF_01474">
    <property type="entry name" value="Ribosomal_eS19"/>
    <property type="match status" value="1"/>
</dbReference>
<dbReference type="InterPro" id="IPR001266">
    <property type="entry name" value="Ribosomal_eS19"/>
</dbReference>
<dbReference type="PANTHER" id="PTHR11710:SF0">
    <property type="entry name" value="40S RIBOSOMAL PROTEIN S19"/>
    <property type="match status" value="1"/>
</dbReference>
<sequence>MTTVFDVPADLLIEKVAEEFKDNDKINSPAWSNYVKTGVHKERKPENADWWYVRCASIIRRVYIDGPVGVMSLRTFYGGKKDRGVTPEVFRKGSGAIIRNALHQLEDAGFVEKVEGGRVVSPKGRSFLDKTSGEIIRDIPELAKYNNQSEFGNVHSDFLRNLSSAIKENPEIEDADKDEFIEKISKIDERHEHIAKAIKEFSDDIKERHSKPVFESVSSINKEDLGNAVESLLSSLRRK</sequence>
<comment type="similarity">
    <text evidence="1 5">Belongs to the eukaryotic ribosomal protein eS19 family.</text>
</comment>
<accession>A0A1G5W686</accession>
<dbReference type="Gene3D" id="1.10.10.10">
    <property type="entry name" value="Winged helix-like DNA-binding domain superfamily/Winged helix DNA-binding domain"/>
    <property type="match status" value="1"/>
</dbReference>
<dbReference type="InterPro" id="IPR036390">
    <property type="entry name" value="WH_DNA-bd_sf"/>
</dbReference>
<dbReference type="InterPro" id="IPR036388">
    <property type="entry name" value="WH-like_DNA-bd_sf"/>
</dbReference>
<evidence type="ECO:0000256" key="1">
    <source>
        <dbReference type="ARBA" id="ARBA00010014"/>
    </source>
</evidence>
<dbReference type="AlphaFoldDB" id="A0A1G5W686"/>
<dbReference type="InterPro" id="IPR027548">
    <property type="entry name" value="Ribosomal_eS19_archaeal"/>
</dbReference>
<dbReference type="GO" id="GO:0006412">
    <property type="term" value="P:translation"/>
    <property type="evidence" value="ECO:0007669"/>
    <property type="project" value="UniProtKB-UniRule"/>
</dbReference>
<dbReference type="SMART" id="SM01413">
    <property type="entry name" value="Ribosomal_S19e"/>
    <property type="match status" value="1"/>
</dbReference>
<evidence type="ECO:0000313" key="6">
    <source>
        <dbReference type="EMBL" id="SDA53610.1"/>
    </source>
</evidence>
<name>A0A1G5W686_9EURY</name>
<comment type="function">
    <text evidence="5">May be involved in maturation of the 30S ribosomal subunit.</text>
</comment>
<evidence type="ECO:0000256" key="5">
    <source>
        <dbReference type="HAMAP-Rule" id="MF_01474"/>
    </source>
</evidence>
<dbReference type="FunFam" id="1.10.10.10:FF:000449">
    <property type="entry name" value="30S ribosomal protein S19e"/>
    <property type="match status" value="1"/>
</dbReference>
<dbReference type="GO" id="GO:0003735">
    <property type="term" value="F:structural constituent of ribosome"/>
    <property type="evidence" value="ECO:0007669"/>
    <property type="project" value="InterPro"/>
</dbReference>
<dbReference type="InterPro" id="IPR018277">
    <property type="entry name" value="Ribosomal_eS19_CS"/>
</dbReference>
<dbReference type="STRING" id="230361.sm9_2149"/>
<dbReference type="PROSITE" id="PS00628">
    <property type="entry name" value="RIBOSOMAL_S19E"/>
    <property type="match status" value="1"/>
</dbReference>